<dbReference type="Proteomes" id="UP000595332">
    <property type="component" value="Chromosome"/>
</dbReference>
<proteinExistence type="predicted"/>
<dbReference type="GO" id="GO:0000271">
    <property type="term" value="P:polysaccharide biosynthetic process"/>
    <property type="evidence" value="ECO:0007669"/>
    <property type="project" value="InterPro"/>
</dbReference>
<protein>
    <submittedName>
        <fullName evidence="1">Capsular polysaccharide export protein</fullName>
    </submittedName>
</protein>
<sequence>MKHRTFLFLQGPTSPFFSRLADKILSLGAQVHRINFNAGDFVYWRKNKPAWNFRGNASELPEYLEDKLSTHQITDIIMVGDTRPVNFPAVSLAKKYAIRLHIFEEGYFRPNWLTMEEDGINGHSRLPKDPDWYREVGEDIPSYKDGQPVKNPTLMLAAHEIGYHFPNILNPVSYKGYQTHRPHISGIELAGWGYRFAKMPYYEHRDKKRIDSLLSSKKPFFILPLQLDSDSQIQRHSAYGNMATVIQEVMHSFAHCAPKDSILLIKNHPLDTGFTNFKKVIARFEKEMGIEGKVVYLESGHLPTLLNHCEGLITVNSTVGNSALIHNCRTLALSDPIFNLPGLTAQCTLDQFWHDIDKPDGKLFRLFRNTVIHTTQINGGFYSESGIALGVEEAIKRLEMPVCPLEKLLEQHPPRI</sequence>
<gene>
    <name evidence="1" type="primary">kpsS</name>
    <name evidence="1" type="ORF">NEJAP_2303</name>
</gene>
<dbReference type="InterPro" id="IPR007833">
    <property type="entry name" value="Capsule_polysaccharide_synth"/>
</dbReference>
<keyword evidence="2" id="KW-1185">Reference proteome</keyword>
<evidence type="ECO:0000313" key="1">
    <source>
        <dbReference type="EMBL" id="BBB30249.1"/>
    </source>
</evidence>
<reference evidence="1 2" key="1">
    <citation type="journal article" date="2008" name="Int. J. Syst. Evol. Microbiol.">
        <title>Neptunomonas japonica sp. nov., an Osedax japonicus symbiont-like bacterium isolated from sediment adjacent to sperm whale carcasses off Kagoshima, Japan.</title>
        <authorList>
            <person name="Miyazaki M."/>
            <person name="Nogi Y."/>
            <person name="Fujiwara Y."/>
            <person name="Kawato M."/>
            <person name="Kubokawa K."/>
            <person name="Horikoshi K."/>
        </authorList>
    </citation>
    <scope>NUCLEOTIDE SEQUENCE [LARGE SCALE GENOMIC DNA]</scope>
    <source>
        <strain evidence="1 2">JAMM 1380</strain>
    </source>
</reference>
<dbReference type="EMBL" id="AP014546">
    <property type="protein sequence ID" value="BBB30249.1"/>
    <property type="molecule type" value="Genomic_DNA"/>
</dbReference>
<name>A0A7R6PD16_9GAMM</name>
<accession>A0A7R6PD16</accession>
<dbReference type="CDD" id="cd16441">
    <property type="entry name" value="beta_Kdo_transferase_KpsS"/>
    <property type="match status" value="1"/>
</dbReference>
<dbReference type="GO" id="GO:0015774">
    <property type="term" value="P:polysaccharide transport"/>
    <property type="evidence" value="ECO:0007669"/>
    <property type="project" value="InterPro"/>
</dbReference>
<dbReference type="AlphaFoldDB" id="A0A7R6PD16"/>
<dbReference type="Pfam" id="PF05159">
    <property type="entry name" value="Capsule_synth"/>
    <property type="match status" value="1"/>
</dbReference>
<dbReference type="KEGG" id="njp:NEJAP_2303"/>
<evidence type="ECO:0000313" key="2">
    <source>
        <dbReference type="Proteomes" id="UP000595332"/>
    </source>
</evidence>
<organism evidence="1 2">
    <name type="scientific">Neptunomonas japonica JAMM 1380</name>
    <dbReference type="NCBI Taxonomy" id="1441457"/>
    <lineage>
        <taxon>Bacteria</taxon>
        <taxon>Pseudomonadati</taxon>
        <taxon>Pseudomonadota</taxon>
        <taxon>Gammaproteobacteria</taxon>
        <taxon>Oceanospirillales</taxon>
        <taxon>Oceanospirillaceae</taxon>
        <taxon>Neptunomonas</taxon>
    </lineage>
</organism>
<dbReference type="RefSeq" id="WP_201347449.1">
    <property type="nucleotide sequence ID" value="NZ_AP014546.1"/>
</dbReference>